<organism evidence="2 3">
    <name type="scientific">Colletotrichum asianum</name>
    <dbReference type="NCBI Taxonomy" id="702518"/>
    <lineage>
        <taxon>Eukaryota</taxon>
        <taxon>Fungi</taxon>
        <taxon>Dikarya</taxon>
        <taxon>Ascomycota</taxon>
        <taxon>Pezizomycotina</taxon>
        <taxon>Sordariomycetes</taxon>
        <taxon>Hypocreomycetidae</taxon>
        <taxon>Glomerellales</taxon>
        <taxon>Glomerellaceae</taxon>
        <taxon>Colletotrichum</taxon>
        <taxon>Colletotrichum gloeosporioides species complex</taxon>
    </lineage>
</organism>
<dbReference type="AlphaFoldDB" id="A0A8H3ZTI7"/>
<proteinExistence type="predicted"/>
<dbReference type="Pfam" id="PF20183">
    <property type="entry name" value="DUF6546"/>
    <property type="match status" value="1"/>
</dbReference>
<gene>
    <name evidence="2" type="ORF">GQ607_005960</name>
</gene>
<dbReference type="EMBL" id="WOWK01000027">
    <property type="protein sequence ID" value="KAF0326902.1"/>
    <property type="molecule type" value="Genomic_DNA"/>
</dbReference>
<accession>A0A8H3ZTI7</accession>
<dbReference type="OrthoDB" id="3728558at2759"/>
<comment type="caution">
    <text evidence="2">The sequence shown here is derived from an EMBL/GenBank/DDBJ whole genome shotgun (WGS) entry which is preliminary data.</text>
</comment>
<name>A0A8H3ZTI7_9PEZI</name>
<dbReference type="Proteomes" id="UP000434172">
    <property type="component" value="Unassembled WGS sequence"/>
</dbReference>
<feature type="domain" description="DUF6546" evidence="1">
    <location>
        <begin position="208"/>
        <end position="409"/>
    </location>
</feature>
<sequence>MVGLRKAQLVRHVWLNINLKPYNCRNCTNIEGFSQCRGNISKVKKAIVKLFSILSQWPVVEGAELTLELSVQSPSDKEHWAKNLHFGGDEEHQKSAAEWSGNQPFHDPKHGWINGRQVQAPDEGALLRIFEPVGILEFKESLPQVNAATRFIIRRQCRRNIVPPALRSIFDALPRLQSLTFEPWQFWNKWEQTLWDSLGYPRLIESHLPQTLKQISVFEETNEGYISLLQHGQLFIQRPDRVRVTSPAVSAAFAKRSLGLEKLSVAFMAEASDFFRSCQRDWIWSHMRSLTLTSRILTQTRSLEIQGLLENAAITALSMPHLHTMVIWNGRKGEAFKFFYRAETSQTRIGWRGIWDLKLTPSVIRGWQRVADKHTRHDLQVIPEPPILKSIGSHADAIDLLDLPSDVVHPVSVLQMQREAESSWYKYRT</sequence>
<reference evidence="2 3" key="1">
    <citation type="submission" date="2019-12" db="EMBL/GenBank/DDBJ databases">
        <title>A genome sequence resource for the geographically widespread anthracnose pathogen Colletotrichum asianum.</title>
        <authorList>
            <person name="Meng Y."/>
        </authorList>
    </citation>
    <scope>NUCLEOTIDE SEQUENCE [LARGE SCALE GENOMIC DNA]</scope>
    <source>
        <strain evidence="2 3">ICMP 18580</strain>
    </source>
</reference>
<evidence type="ECO:0000313" key="3">
    <source>
        <dbReference type="Proteomes" id="UP000434172"/>
    </source>
</evidence>
<dbReference type="InterPro" id="IPR046676">
    <property type="entry name" value="DUF6546"/>
</dbReference>
<evidence type="ECO:0000259" key="1">
    <source>
        <dbReference type="Pfam" id="PF20183"/>
    </source>
</evidence>
<evidence type="ECO:0000313" key="2">
    <source>
        <dbReference type="EMBL" id="KAF0326902.1"/>
    </source>
</evidence>
<protein>
    <submittedName>
        <fullName evidence="2">Oxoglutarate iron-dependent oxygenase</fullName>
    </submittedName>
</protein>
<keyword evidence="3" id="KW-1185">Reference proteome</keyword>